<dbReference type="EMBL" id="JAAGOH010000008">
    <property type="protein sequence ID" value="NDY91340.1"/>
    <property type="molecule type" value="Genomic_DNA"/>
</dbReference>
<dbReference type="AlphaFoldDB" id="A0A7C9TIM0"/>
<evidence type="ECO:0000313" key="2">
    <source>
        <dbReference type="Proteomes" id="UP000484255"/>
    </source>
</evidence>
<protein>
    <submittedName>
        <fullName evidence="1">Uncharacterized protein</fullName>
    </submittedName>
</protein>
<gene>
    <name evidence="1" type="ORF">G3A44_09070</name>
</gene>
<proteinExistence type="predicted"/>
<organism evidence="1 2">
    <name type="scientific">Ideonella livida</name>
    <dbReference type="NCBI Taxonomy" id="2707176"/>
    <lineage>
        <taxon>Bacteria</taxon>
        <taxon>Pseudomonadati</taxon>
        <taxon>Pseudomonadota</taxon>
        <taxon>Betaproteobacteria</taxon>
        <taxon>Burkholderiales</taxon>
        <taxon>Sphaerotilaceae</taxon>
        <taxon>Ideonella</taxon>
    </lineage>
</organism>
<reference evidence="1 2" key="1">
    <citation type="submission" date="2020-02" db="EMBL/GenBank/DDBJ databases">
        <title>Ideonella bacterium strain TBM-1.</title>
        <authorList>
            <person name="Chen W.-M."/>
        </authorList>
    </citation>
    <scope>NUCLEOTIDE SEQUENCE [LARGE SCALE GENOMIC DNA]</scope>
    <source>
        <strain evidence="1 2">TBM-1</strain>
    </source>
</reference>
<accession>A0A7C9TIM0</accession>
<comment type="caution">
    <text evidence="1">The sequence shown here is derived from an EMBL/GenBank/DDBJ whole genome shotgun (WGS) entry which is preliminary data.</text>
</comment>
<keyword evidence="2" id="KW-1185">Reference proteome</keyword>
<dbReference type="Proteomes" id="UP000484255">
    <property type="component" value="Unassembled WGS sequence"/>
</dbReference>
<dbReference type="RefSeq" id="WP_163457187.1">
    <property type="nucleotide sequence ID" value="NZ_JAAGOH010000008.1"/>
</dbReference>
<name>A0A7C9TIM0_9BURK</name>
<sequence>MQAHVLIGNPHTRKSSLLRCLTGCFNRNVRDIALAQGGAVRVYARVAALQESRTEVADFMTEVVRSRCEHTVFALWPEAHPGDPERWPGATAYLQHLADAGWRLQRVAVLGAHPWTPPKALAGRELLRLPEVLSQPVNLSAQRIRQHFGWL</sequence>
<evidence type="ECO:0000313" key="1">
    <source>
        <dbReference type="EMBL" id="NDY91340.1"/>
    </source>
</evidence>